<accession>A0AAV7F5E3</accession>
<proteinExistence type="predicted"/>
<feature type="region of interest" description="Disordered" evidence="1">
    <location>
        <begin position="1"/>
        <end position="23"/>
    </location>
</feature>
<gene>
    <name evidence="2" type="ORF">H6P81_000913</name>
</gene>
<keyword evidence="3" id="KW-1185">Reference proteome</keyword>
<dbReference type="AlphaFoldDB" id="A0AAV7F5E3"/>
<protein>
    <submittedName>
        <fullName evidence="2">Uncharacterized protein</fullName>
    </submittedName>
</protein>
<dbReference type="Proteomes" id="UP000825729">
    <property type="component" value="Unassembled WGS sequence"/>
</dbReference>
<organism evidence="2 3">
    <name type="scientific">Aristolochia fimbriata</name>
    <name type="common">White veined hardy Dutchman's pipe vine</name>
    <dbReference type="NCBI Taxonomy" id="158543"/>
    <lineage>
        <taxon>Eukaryota</taxon>
        <taxon>Viridiplantae</taxon>
        <taxon>Streptophyta</taxon>
        <taxon>Embryophyta</taxon>
        <taxon>Tracheophyta</taxon>
        <taxon>Spermatophyta</taxon>
        <taxon>Magnoliopsida</taxon>
        <taxon>Magnoliidae</taxon>
        <taxon>Piperales</taxon>
        <taxon>Aristolochiaceae</taxon>
        <taxon>Aristolochia</taxon>
    </lineage>
</organism>
<comment type="caution">
    <text evidence="2">The sequence shown here is derived from an EMBL/GenBank/DDBJ whole genome shotgun (WGS) entry which is preliminary data.</text>
</comment>
<name>A0AAV7F5E3_ARIFI</name>
<reference evidence="2 3" key="1">
    <citation type="submission" date="2021-07" db="EMBL/GenBank/DDBJ databases">
        <title>The Aristolochia fimbriata genome: insights into angiosperm evolution, floral development and chemical biosynthesis.</title>
        <authorList>
            <person name="Jiao Y."/>
        </authorList>
    </citation>
    <scope>NUCLEOTIDE SEQUENCE [LARGE SCALE GENOMIC DNA]</scope>
    <source>
        <strain evidence="2">IBCAS-2021</strain>
        <tissue evidence="2">Leaf</tissue>
    </source>
</reference>
<evidence type="ECO:0000313" key="2">
    <source>
        <dbReference type="EMBL" id="KAG9456405.1"/>
    </source>
</evidence>
<dbReference type="EMBL" id="JAINDJ010000002">
    <property type="protein sequence ID" value="KAG9456405.1"/>
    <property type="molecule type" value="Genomic_DNA"/>
</dbReference>
<feature type="compositionally biased region" description="Basic and acidic residues" evidence="1">
    <location>
        <begin position="1"/>
        <end position="21"/>
    </location>
</feature>
<feature type="region of interest" description="Disordered" evidence="1">
    <location>
        <begin position="35"/>
        <end position="75"/>
    </location>
</feature>
<evidence type="ECO:0000256" key="1">
    <source>
        <dbReference type="SAM" id="MobiDB-lite"/>
    </source>
</evidence>
<sequence length="225" mass="26360">MNRKHDEQEENEAARPAEERPIYCTYARRRAARLIRASRSNVRRRPTKVRSSSLPARRKQAQETQMHALPEEEDEERREYDRWLDDYILRTMSDYGGELGMGQDKIVEFHNRKKASQQGKPTKCKCSMRILSWNVEALGPRLKEQQSERNVKKEQSYNCFFSKKQNYEPFHKVWLEMYGTSGVHHGLKSGHKVKFGGMLSSRDSSEVEVIETEEGQYSRQSISGL</sequence>
<evidence type="ECO:0000313" key="3">
    <source>
        <dbReference type="Proteomes" id="UP000825729"/>
    </source>
</evidence>